<organism evidence="2 3">
    <name type="scientific">Gigaspora margarita</name>
    <dbReference type="NCBI Taxonomy" id="4874"/>
    <lineage>
        <taxon>Eukaryota</taxon>
        <taxon>Fungi</taxon>
        <taxon>Fungi incertae sedis</taxon>
        <taxon>Mucoromycota</taxon>
        <taxon>Glomeromycotina</taxon>
        <taxon>Glomeromycetes</taxon>
        <taxon>Diversisporales</taxon>
        <taxon>Gigasporaceae</taxon>
        <taxon>Gigaspora</taxon>
    </lineage>
</organism>
<reference evidence="2 3" key="1">
    <citation type="submission" date="2021-06" db="EMBL/GenBank/DDBJ databases">
        <authorList>
            <person name="Kallberg Y."/>
            <person name="Tangrot J."/>
            <person name="Rosling A."/>
        </authorList>
    </citation>
    <scope>NUCLEOTIDE SEQUENCE [LARGE SCALE GENOMIC DNA]</scope>
    <source>
        <strain evidence="2 3">120-4 pot B 10/14</strain>
    </source>
</reference>
<comment type="caution">
    <text evidence="2">The sequence shown here is derived from an EMBL/GenBank/DDBJ whole genome shotgun (WGS) entry which is preliminary data.</text>
</comment>
<accession>A0ABN7UC09</accession>
<keyword evidence="3" id="KW-1185">Reference proteome</keyword>
<evidence type="ECO:0000313" key="2">
    <source>
        <dbReference type="EMBL" id="CAG8559373.1"/>
    </source>
</evidence>
<sequence>MAFENNPTAAENESENNEGNLAFENIEDDEINEENFNNDENDETNEENSNNDENDENNEDNDENDENNIAVEVTTVVETEGAADESGAFIAMDTLSGYRFPNGDSIFNQNIGEIDTLSGYEFPDFNIISNQYIGEIISHLPLE</sequence>
<feature type="region of interest" description="Disordered" evidence="1">
    <location>
        <begin position="1"/>
        <end position="68"/>
    </location>
</feature>
<evidence type="ECO:0000313" key="3">
    <source>
        <dbReference type="Proteomes" id="UP000789901"/>
    </source>
</evidence>
<feature type="compositionally biased region" description="Low complexity" evidence="1">
    <location>
        <begin position="1"/>
        <end position="24"/>
    </location>
</feature>
<dbReference type="EMBL" id="CAJVQB010002022">
    <property type="protein sequence ID" value="CAG8559373.1"/>
    <property type="molecule type" value="Genomic_DNA"/>
</dbReference>
<dbReference type="Proteomes" id="UP000789901">
    <property type="component" value="Unassembled WGS sequence"/>
</dbReference>
<gene>
    <name evidence="2" type="ORF">GMARGA_LOCUS4941</name>
</gene>
<evidence type="ECO:0000256" key="1">
    <source>
        <dbReference type="SAM" id="MobiDB-lite"/>
    </source>
</evidence>
<protein>
    <submittedName>
        <fullName evidence="2">13064_t:CDS:1</fullName>
    </submittedName>
</protein>
<feature type="compositionally biased region" description="Acidic residues" evidence="1">
    <location>
        <begin position="25"/>
        <end position="66"/>
    </location>
</feature>
<proteinExistence type="predicted"/>
<name>A0ABN7UC09_GIGMA</name>